<sequence>MQTLKSSLNLPKDIDWSNPDLVNGKLLNAMEAAGLRQFGLKQKEFVELLLIFTTSRIGLRCI</sequence>
<evidence type="ECO:0000313" key="1">
    <source>
        <dbReference type="EMBL" id="CAF2042401.1"/>
    </source>
</evidence>
<gene>
    <name evidence="1" type="ORF">DARMORV10_A09P25660.1</name>
</gene>
<name>A0A816P197_BRANA</name>
<dbReference type="EMBL" id="HG994363">
    <property type="protein sequence ID" value="CAF2042401.1"/>
    <property type="molecule type" value="Genomic_DNA"/>
</dbReference>
<accession>A0A816P197</accession>
<proteinExistence type="predicted"/>
<dbReference type="AlphaFoldDB" id="A0A816P197"/>
<organism evidence="1">
    <name type="scientific">Brassica napus</name>
    <name type="common">Rape</name>
    <dbReference type="NCBI Taxonomy" id="3708"/>
    <lineage>
        <taxon>Eukaryota</taxon>
        <taxon>Viridiplantae</taxon>
        <taxon>Streptophyta</taxon>
        <taxon>Embryophyta</taxon>
        <taxon>Tracheophyta</taxon>
        <taxon>Spermatophyta</taxon>
        <taxon>Magnoliopsida</taxon>
        <taxon>eudicotyledons</taxon>
        <taxon>Gunneridae</taxon>
        <taxon>Pentapetalae</taxon>
        <taxon>rosids</taxon>
        <taxon>malvids</taxon>
        <taxon>Brassicales</taxon>
        <taxon>Brassicaceae</taxon>
        <taxon>Brassiceae</taxon>
        <taxon>Brassica</taxon>
    </lineage>
</organism>
<reference evidence="1" key="1">
    <citation type="submission" date="2021-01" db="EMBL/GenBank/DDBJ databases">
        <authorList>
            <consortium name="Genoscope - CEA"/>
            <person name="William W."/>
        </authorList>
    </citation>
    <scope>NUCLEOTIDE SEQUENCE</scope>
</reference>
<dbReference type="Proteomes" id="UP001295469">
    <property type="component" value="Chromosome A09"/>
</dbReference>
<protein>
    <submittedName>
        <fullName evidence="1">(rape) hypothetical protein</fullName>
    </submittedName>
</protein>